<organism evidence="2 3">
    <name type="scientific">Parelaphostrongylus tenuis</name>
    <name type="common">Meningeal worm</name>
    <dbReference type="NCBI Taxonomy" id="148309"/>
    <lineage>
        <taxon>Eukaryota</taxon>
        <taxon>Metazoa</taxon>
        <taxon>Ecdysozoa</taxon>
        <taxon>Nematoda</taxon>
        <taxon>Chromadorea</taxon>
        <taxon>Rhabditida</taxon>
        <taxon>Rhabditina</taxon>
        <taxon>Rhabditomorpha</taxon>
        <taxon>Strongyloidea</taxon>
        <taxon>Metastrongylidae</taxon>
        <taxon>Parelaphostrongylus</taxon>
    </lineage>
</organism>
<dbReference type="Proteomes" id="UP001196413">
    <property type="component" value="Unassembled WGS sequence"/>
</dbReference>
<evidence type="ECO:0000256" key="1">
    <source>
        <dbReference type="SAM" id="Phobius"/>
    </source>
</evidence>
<sequence>MDRVSNERELPTHLFMILLLASITTALGCGVIPAGQASTPSAALQLCLFRWYTLLKPKSRPVFLVLQLARR</sequence>
<comment type="caution">
    <text evidence="2">The sequence shown here is derived from an EMBL/GenBank/DDBJ whole genome shotgun (WGS) entry which is preliminary data.</text>
</comment>
<protein>
    <submittedName>
        <fullName evidence="2">Uncharacterized protein</fullName>
    </submittedName>
</protein>
<proteinExistence type="predicted"/>
<keyword evidence="1" id="KW-0812">Transmembrane</keyword>
<evidence type="ECO:0000313" key="3">
    <source>
        <dbReference type="Proteomes" id="UP001196413"/>
    </source>
</evidence>
<reference evidence="2" key="1">
    <citation type="submission" date="2021-06" db="EMBL/GenBank/DDBJ databases">
        <title>Parelaphostrongylus tenuis whole genome reference sequence.</title>
        <authorList>
            <person name="Garwood T.J."/>
            <person name="Larsen P.A."/>
            <person name="Fountain-Jones N.M."/>
            <person name="Garbe J.R."/>
            <person name="Macchietto M.G."/>
            <person name="Kania S.A."/>
            <person name="Gerhold R.W."/>
            <person name="Richards J.E."/>
            <person name="Wolf T.M."/>
        </authorList>
    </citation>
    <scope>NUCLEOTIDE SEQUENCE</scope>
    <source>
        <strain evidence="2">MNPRO001-30</strain>
        <tissue evidence="2">Meninges</tissue>
    </source>
</reference>
<accession>A0AAD5QQZ9</accession>
<feature type="transmembrane region" description="Helical" evidence="1">
    <location>
        <begin position="12"/>
        <end position="34"/>
    </location>
</feature>
<dbReference type="PROSITE" id="PS51257">
    <property type="entry name" value="PROKAR_LIPOPROTEIN"/>
    <property type="match status" value="1"/>
</dbReference>
<gene>
    <name evidence="2" type="ORF">KIN20_016754</name>
</gene>
<keyword evidence="3" id="KW-1185">Reference proteome</keyword>
<dbReference type="AlphaFoldDB" id="A0AAD5QQZ9"/>
<dbReference type="EMBL" id="JAHQIW010003368">
    <property type="protein sequence ID" value="KAJ1358344.1"/>
    <property type="molecule type" value="Genomic_DNA"/>
</dbReference>
<evidence type="ECO:0000313" key="2">
    <source>
        <dbReference type="EMBL" id="KAJ1358344.1"/>
    </source>
</evidence>
<keyword evidence="1" id="KW-1133">Transmembrane helix</keyword>
<keyword evidence="1" id="KW-0472">Membrane</keyword>
<name>A0AAD5QQZ9_PARTN</name>